<reference evidence="1" key="1">
    <citation type="submission" date="2019-06" db="EMBL/GenBank/DDBJ databases">
        <authorList>
            <person name="Zheng W."/>
        </authorList>
    </citation>
    <scope>NUCLEOTIDE SEQUENCE</scope>
    <source>
        <strain evidence="1">QDHG01</strain>
    </source>
</reference>
<dbReference type="OrthoDB" id="326188at2759"/>
<proteinExistence type="predicted"/>
<evidence type="ECO:0008006" key="3">
    <source>
        <dbReference type="Google" id="ProtNLM"/>
    </source>
</evidence>
<dbReference type="AlphaFoldDB" id="A0A8J8NJM3"/>
<sequence>MEQAALYEDDLYLIRTPVTTDEITANQCLMVDCRQDNPIFKVSGFTREDILIMAESRKDWEIKHAQRFSIFTKATGELCGAFAVTRLSEFYTGFDDEQVKELSKKPYVVNFFKHIVRLDQLLTDYCATVFPDQSRGCLMHSFSVPAPFRGKGLASLMNKVSIARARSIGCGYVIAHMITPETRHLAIKTGFDIAQEEAYDEELYKEIVLGDRHSAGEFTEEQRARVEEMKARFAPKMATNTGVILDVEKYFARVEKGE</sequence>
<evidence type="ECO:0000313" key="1">
    <source>
        <dbReference type="EMBL" id="TNV76313.1"/>
    </source>
</evidence>
<organism evidence="1 2">
    <name type="scientific">Halteria grandinella</name>
    <dbReference type="NCBI Taxonomy" id="5974"/>
    <lineage>
        <taxon>Eukaryota</taxon>
        <taxon>Sar</taxon>
        <taxon>Alveolata</taxon>
        <taxon>Ciliophora</taxon>
        <taxon>Intramacronucleata</taxon>
        <taxon>Spirotrichea</taxon>
        <taxon>Stichotrichia</taxon>
        <taxon>Sporadotrichida</taxon>
        <taxon>Halteriidae</taxon>
        <taxon>Halteria</taxon>
    </lineage>
</organism>
<dbReference type="SUPFAM" id="SSF55729">
    <property type="entry name" value="Acyl-CoA N-acyltransferases (Nat)"/>
    <property type="match status" value="1"/>
</dbReference>
<name>A0A8J8NJM3_HALGN</name>
<gene>
    <name evidence="1" type="ORF">FGO68_gene8528</name>
</gene>
<comment type="caution">
    <text evidence="1">The sequence shown here is derived from an EMBL/GenBank/DDBJ whole genome shotgun (WGS) entry which is preliminary data.</text>
</comment>
<dbReference type="InterPro" id="IPR016181">
    <property type="entry name" value="Acyl_CoA_acyltransferase"/>
</dbReference>
<dbReference type="Proteomes" id="UP000785679">
    <property type="component" value="Unassembled WGS sequence"/>
</dbReference>
<dbReference type="Gene3D" id="3.40.630.30">
    <property type="match status" value="1"/>
</dbReference>
<keyword evidence="2" id="KW-1185">Reference proteome</keyword>
<dbReference type="EMBL" id="RRYP01013815">
    <property type="protein sequence ID" value="TNV76313.1"/>
    <property type="molecule type" value="Genomic_DNA"/>
</dbReference>
<evidence type="ECO:0000313" key="2">
    <source>
        <dbReference type="Proteomes" id="UP000785679"/>
    </source>
</evidence>
<accession>A0A8J8NJM3</accession>
<protein>
    <recommendedName>
        <fullName evidence="3">N-acetyltransferase domain-containing protein</fullName>
    </recommendedName>
</protein>